<protein>
    <submittedName>
        <fullName evidence="1">Uncharacterized protein</fullName>
    </submittedName>
</protein>
<dbReference type="Proteomes" id="UP000184758">
    <property type="component" value="Unassembled WGS sequence"/>
</dbReference>
<accession>A0A1N6HPK9</accession>
<reference evidence="2" key="1">
    <citation type="submission" date="2016-11" db="EMBL/GenBank/DDBJ databases">
        <authorList>
            <person name="Varghese N."/>
            <person name="Submissions S."/>
        </authorList>
    </citation>
    <scope>NUCLEOTIDE SEQUENCE [LARGE SCALE GENOMIC DNA]</scope>
    <source>
        <strain evidence="2">313</strain>
    </source>
</reference>
<dbReference type="eggNOG" id="ENOG502ZS6Q">
    <property type="taxonomic scope" value="Bacteria"/>
</dbReference>
<proteinExistence type="predicted"/>
<dbReference type="AlphaFoldDB" id="A0A1N6HPK9"/>
<organism evidence="1 2">
    <name type="scientific">Carnobacterium alterfunditum</name>
    <dbReference type="NCBI Taxonomy" id="28230"/>
    <lineage>
        <taxon>Bacteria</taxon>
        <taxon>Bacillati</taxon>
        <taxon>Bacillota</taxon>
        <taxon>Bacilli</taxon>
        <taxon>Lactobacillales</taxon>
        <taxon>Carnobacteriaceae</taxon>
        <taxon>Carnobacterium</taxon>
    </lineage>
</organism>
<evidence type="ECO:0000313" key="2">
    <source>
        <dbReference type="Proteomes" id="UP000184758"/>
    </source>
</evidence>
<dbReference type="STRING" id="28230.SAMN05878443_1994"/>
<keyword evidence="2" id="KW-1185">Reference proteome</keyword>
<evidence type="ECO:0000313" key="1">
    <source>
        <dbReference type="EMBL" id="SIO21717.1"/>
    </source>
</evidence>
<sequence>MMDMHDALVEIVLRAIKEQYISEKAFYTSQLGITPQSWDRWKKGNQGLKPENMEKISRLFTEYEWMLVQKVCRNATFFPEVKANPVNEYLAIKFHVAQKWVNSGTAELEFKKETEEQIMEHHRKQNTTILIIKNGYDFWSYKDIIELRLPGIIQQQIKTDKPNLLEWFNKNIQDAEFDVKT</sequence>
<name>A0A1N6HPK9_9LACT</name>
<dbReference type="EMBL" id="FSRN01000001">
    <property type="protein sequence ID" value="SIO21717.1"/>
    <property type="molecule type" value="Genomic_DNA"/>
</dbReference>
<gene>
    <name evidence="1" type="ORF">SAMN05878443_1994</name>
</gene>